<keyword evidence="12" id="KW-0812">Transmembrane</keyword>
<dbReference type="GO" id="GO:0005737">
    <property type="term" value="C:cytoplasm"/>
    <property type="evidence" value="ECO:0007669"/>
    <property type="project" value="UniProtKB-SubCell"/>
</dbReference>
<dbReference type="InParanoid" id="A0A7M7JKB7"/>
<dbReference type="InterPro" id="IPR039949">
    <property type="entry name" value="NAA40"/>
</dbReference>
<evidence type="ECO:0000256" key="5">
    <source>
        <dbReference type="ARBA" id="ARBA00015043"/>
    </source>
</evidence>
<dbReference type="InterPro" id="IPR016181">
    <property type="entry name" value="Acyl_CoA_acyltransferase"/>
</dbReference>
<feature type="transmembrane region" description="Helical" evidence="12">
    <location>
        <begin position="13"/>
        <end position="37"/>
    </location>
</feature>
<dbReference type="RefSeq" id="XP_022653510.1">
    <property type="nucleotide sequence ID" value="XM_022797775.1"/>
</dbReference>
<keyword evidence="7" id="KW-0808">Transferase</keyword>
<dbReference type="Gene3D" id="3.40.630.30">
    <property type="match status" value="1"/>
</dbReference>
<keyword evidence="6" id="KW-0963">Cytoplasm</keyword>
<dbReference type="InterPro" id="IPR000182">
    <property type="entry name" value="GNAT_dom"/>
</dbReference>
<evidence type="ECO:0000256" key="7">
    <source>
        <dbReference type="ARBA" id="ARBA00022679"/>
    </source>
</evidence>
<organism evidence="14 15">
    <name type="scientific">Varroa destructor</name>
    <name type="common">Honeybee mite</name>
    <dbReference type="NCBI Taxonomy" id="109461"/>
    <lineage>
        <taxon>Eukaryota</taxon>
        <taxon>Metazoa</taxon>
        <taxon>Ecdysozoa</taxon>
        <taxon>Arthropoda</taxon>
        <taxon>Chelicerata</taxon>
        <taxon>Arachnida</taxon>
        <taxon>Acari</taxon>
        <taxon>Parasitiformes</taxon>
        <taxon>Mesostigmata</taxon>
        <taxon>Gamasina</taxon>
        <taxon>Dermanyssoidea</taxon>
        <taxon>Varroidae</taxon>
        <taxon>Varroa</taxon>
    </lineage>
</organism>
<dbReference type="Pfam" id="PF00583">
    <property type="entry name" value="Acetyltransf_1"/>
    <property type="match status" value="1"/>
</dbReference>
<dbReference type="GO" id="GO:0005634">
    <property type="term" value="C:nucleus"/>
    <property type="evidence" value="ECO:0007669"/>
    <property type="project" value="UniProtKB-SubCell"/>
</dbReference>
<sequence>MIALTVTWCRICLGIITILIITLVLLGLFCMQLFVMATRKKGNSRTKISELQVQIANNNNDPLDQLIEFSMCKFQRDDLRLTISRCRALDASKELRDFVFLLTELNMRDMYEQSDWGWNASQKKKELSDKTSQYLIVKDDLNNDAVVGFVHFRFDIDFDRAVLYCYEIQLVKAVQRRGIGAHLMDILYKLAERFKMKKVILTVFKHNLQALNFYTKKLNFRRDTTDPKENHIDYTILSKKVEKD</sequence>
<evidence type="ECO:0000256" key="6">
    <source>
        <dbReference type="ARBA" id="ARBA00022490"/>
    </source>
</evidence>
<evidence type="ECO:0000256" key="9">
    <source>
        <dbReference type="ARBA" id="ARBA00023315"/>
    </source>
</evidence>
<dbReference type="GeneID" id="111247158"/>
<keyword evidence="12" id="KW-1133">Transmembrane helix</keyword>
<dbReference type="GO" id="GO:0010485">
    <property type="term" value="F:histone H4 acetyltransferase activity"/>
    <property type="evidence" value="ECO:0007669"/>
    <property type="project" value="InterPro"/>
</dbReference>
<evidence type="ECO:0000256" key="8">
    <source>
        <dbReference type="ARBA" id="ARBA00023242"/>
    </source>
</evidence>
<dbReference type="OrthoDB" id="424551at2759"/>
<dbReference type="CTD" id="79829"/>
<dbReference type="GO" id="GO:1990189">
    <property type="term" value="F:protein N-terminal-serine acetyltransferase activity"/>
    <property type="evidence" value="ECO:0007669"/>
    <property type="project" value="UniProtKB-EC"/>
</dbReference>
<dbReference type="CDD" id="cd04301">
    <property type="entry name" value="NAT_SF"/>
    <property type="match status" value="1"/>
</dbReference>
<dbReference type="PROSITE" id="PS51186">
    <property type="entry name" value="GNAT"/>
    <property type="match status" value="1"/>
</dbReference>
<feature type="domain" description="N-acetyltransferase" evidence="13">
    <location>
        <begin position="97"/>
        <end position="242"/>
    </location>
</feature>
<evidence type="ECO:0000256" key="1">
    <source>
        <dbReference type="ARBA" id="ARBA00004123"/>
    </source>
</evidence>
<dbReference type="EnsemblMetazoa" id="XM_022797775">
    <property type="protein sequence ID" value="XP_022653510"/>
    <property type="gene ID" value="LOC111247158"/>
</dbReference>
<dbReference type="KEGG" id="vde:111247158"/>
<dbReference type="GO" id="GO:0043998">
    <property type="term" value="F:histone H2A acetyltransferase activity"/>
    <property type="evidence" value="ECO:0007669"/>
    <property type="project" value="InterPro"/>
</dbReference>
<dbReference type="PANTHER" id="PTHR20531:SF1">
    <property type="entry name" value="N-ALPHA-ACETYLTRANSFERASE 40"/>
    <property type="match status" value="1"/>
</dbReference>
<keyword evidence="8" id="KW-0539">Nucleus</keyword>
<dbReference type="EC" id="2.3.1.257" evidence="4"/>
<dbReference type="PANTHER" id="PTHR20531">
    <property type="entry name" value="N-ALPHA-ACETYLTRANSFERASE 40"/>
    <property type="match status" value="1"/>
</dbReference>
<keyword evidence="12" id="KW-0472">Membrane</keyword>
<keyword evidence="15" id="KW-1185">Reference proteome</keyword>
<dbReference type="SUPFAM" id="SSF55729">
    <property type="entry name" value="Acyl-CoA N-acyltransferases (Nat)"/>
    <property type="match status" value="1"/>
</dbReference>
<evidence type="ECO:0000256" key="4">
    <source>
        <dbReference type="ARBA" id="ARBA00012950"/>
    </source>
</evidence>
<evidence type="ECO:0000259" key="13">
    <source>
        <dbReference type="PROSITE" id="PS51186"/>
    </source>
</evidence>
<reference evidence="14" key="1">
    <citation type="submission" date="2021-01" db="UniProtKB">
        <authorList>
            <consortium name="EnsemblMetazoa"/>
        </authorList>
    </citation>
    <scope>IDENTIFICATION</scope>
</reference>
<comment type="subcellular location">
    <subcellularLocation>
        <location evidence="2">Cytoplasm</location>
    </subcellularLocation>
    <subcellularLocation>
        <location evidence="1">Nucleus</location>
    </subcellularLocation>
</comment>
<evidence type="ECO:0000256" key="11">
    <source>
        <dbReference type="ARBA" id="ARBA00049524"/>
    </source>
</evidence>
<dbReference type="FunCoup" id="A0A7M7JKB7">
    <property type="interactions" value="1798"/>
</dbReference>
<dbReference type="AlphaFoldDB" id="A0A7M7JKB7"/>
<proteinExistence type="inferred from homology"/>
<comment type="catalytic activity">
    <reaction evidence="11">
        <text>N-terminal L-seryl-[histone H4] + acetyl-CoA = N-terminal N(alpha)-acetyl-L-seryl-[histone H4] + CoA + H(+)</text>
        <dbReference type="Rhea" id="RHEA:50596"/>
        <dbReference type="Rhea" id="RHEA-COMP:12740"/>
        <dbReference type="Rhea" id="RHEA-COMP:12743"/>
        <dbReference type="ChEBI" id="CHEBI:15378"/>
        <dbReference type="ChEBI" id="CHEBI:57287"/>
        <dbReference type="ChEBI" id="CHEBI:57288"/>
        <dbReference type="ChEBI" id="CHEBI:64738"/>
        <dbReference type="ChEBI" id="CHEBI:83690"/>
        <dbReference type="EC" id="2.3.1.257"/>
    </reaction>
</comment>
<evidence type="ECO:0000256" key="12">
    <source>
        <dbReference type="SAM" id="Phobius"/>
    </source>
</evidence>
<evidence type="ECO:0000256" key="10">
    <source>
        <dbReference type="ARBA" id="ARBA00047821"/>
    </source>
</evidence>
<dbReference type="Proteomes" id="UP000594260">
    <property type="component" value="Unplaced"/>
</dbReference>
<evidence type="ECO:0000256" key="2">
    <source>
        <dbReference type="ARBA" id="ARBA00004496"/>
    </source>
</evidence>
<accession>A0A7M7JKB7</accession>
<comment type="similarity">
    <text evidence="3">Belongs to the acetyltransferase family. NAA40 subfamily.</text>
</comment>
<comment type="catalytic activity">
    <reaction evidence="10">
        <text>N-terminal L-seryl-[histone H2A] + acetyl-CoA = N-terminal N(alpha)-acetyl-L-seryl-[histone H2A] + CoA + H(+)</text>
        <dbReference type="Rhea" id="RHEA:50600"/>
        <dbReference type="Rhea" id="RHEA-COMP:12742"/>
        <dbReference type="Rhea" id="RHEA-COMP:12744"/>
        <dbReference type="ChEBI" id="CHEBI:15378"/>
        <dbReference type="ChEBI" id="CHEBI:57287"/>
        <dbReference type="ChEBI" id="CHEBI:57288"/>
        <dbReference type="ChEBI" id="CHEBI:64738"/>
        <dbReference type="ChEBI" id="CHEBI:83690"/>
        <dbReference type="EC" id="2.3.1.257"/>
    </reaction>
</comment>
<protein>
    <recommendedName>
        <fullName evidence="5">N-alpha-acetyltransferase 40</fullName>
        <ecNumber evidence="4">2.3.1.257</ecNumber>
    </recommendedName>
</protein>
<name>A0A7M7JKB7_VARDE</name>
<keyword evidence="9" id="KW-0012">Acyltransferase</keyword>
<evidence type="ECO:0000313" key="14">
    <source>
        <dbReference type="EnsemblMetazoa" id="XP_022653510"/>
    </source>
</evidence>
<evidence type="ECO:0000256" key="3">
    <source>
        <dbReference type="ARBA" id="ARBA00008870"/>
    </source>
</evidence>
<evidence type="ECO:0000313" key="15">
    <source>
        <dbReference type="Proteomes" id="UP000594260"/>
    </source>
</evidence>